<proteinExistence type="predicted"/>
<comment type="caution">
    <text evidence="1">The sequence shown here is derived from an EMBL/GenBank/DDBJ whole genome shotgun (WGS) entry which is preliminary data.</text>
</comment>
<sequence>MENFNRPRNRPCEKPITMIEMKAEGREEGGLTGTKVSIRAWTDRGTCVPLPFHVTSGQPTMGQGVVVHPRERTLLRKADNRRGETSSMRFAEHCY</sequence>
<name>A0ABN7EA69_SPIIN</name>
<accession>A0ABN7EA69</accession>
<dbReference type="EMBL" id="CACRZD030000150">
    <property type="protein sequence ID" value="CAA6674781.1"/>
    <property type="molecule type" value="Genomic_DNA"/>
</dbReference>
<organism evidence="1 2">
    <name type="scientific">Spirodela intermedia</name>
    <name type="common">Intermediate duckweed</name>
    <dbReference type="NCBI Taxonomy" id="51605"/>
    <lineage>
        <taxon>Eukaryota</taxon>
        <taxon>Viridiplantae</taxon>
        <taxon>Streptophyta</taxon>
        <taxon>Embryophyta</taxon>
        <taxon>Tracheophyta</taxon>
        <taxon>Spermatophyta</taxon>
        <taxon>Magnoliopsida</taxon>
        <taxon>Liliopsida</taxon>
        <taxon>Araceae</taxon>
        <taxon>Lemnoideae</taxon>
        <taxon>Spirodela</taxon>
    </lineage>
</organism>
<evidence type="ECO:0000313" key="2">
    <source>
        <dbReference type="Proteomes" id="UP001189122"/>
    </source>
</evidence>
<protein>
    <submittedName>
        <fullName evidence="1">Uncharacterized protein</fullName>
    </submittedName>
</protein>
<gene>
    <name evidence="1" type="ORF">SI7747_UN021139</name>
</gene>
<evidence type="ECO:0000313" key="1">
    <source>
        <dbReference type="EMBL" id="CAA6674781.1"/>
    </source>
</evidence>
<dbReference type="Proteomes" id="UP001189122">
    <property type="component" value="Unassembled WGS sequence"/>
</dbReference>
<reference evidence="2" key="1">
    <citation type="journal article" date="2020" name="Sci. Rep.">
        <title>Chromosome-scale genome assembly for the duckweed Spirodela intermedia, integrating cytogenetic maps, PacBio and Oxford Nanopore libraries.</title>
        <authorList>
            <person name="Hoang P.T.N."/>
            <person name="Fiebig A."/>
            <person name="Novak P."/>
            <person name="Macas J."/>
            <person name="Cao H.X."/>
            <person name="Stepanenko A."/>
            <person name="Chen G."/>
            <person name="Borisjuk N."/>
            <person name="Scholz U."/>
            <person name="Schubert I."/>
        </authorList>
    </citation>
    <scope>NUCLEOTIDE SEQUENCE [LARGE SCALE GENOMIC DNA]</scope>
</reference>
<keyword evidence="2" id="KW-1185">Reference proteome</keyword>